<feature type="domain" description="Transforming acidic coiled-coil-containing protein C-terminal" evidence="8">
    <location>
        <begin position="451"/>
        <end position="643"/>
    </location>
</feature>
<dbReference type="OrthoDB" id="5579923at2759"/>
<reference evidence="9" key="1">
    <citation type="submission" date="2022-07" db="EMBL/GenBank/DDBJ databases">
        <title>Phylogenomic reconstructions and comparative analyses of Kickxellomycotina fungi.</title>
        <authorList>
            <person name="Reynolds N.K."/>
            <person name="Stajich J.E."/>
            <person name="Barry K."/>
            <person name="Grigoriev I.V."/>
            <person name="Crous P."/>
            <person name="Smith M.E."/>
        </authorList>
    </citation>
    <scope>NUCLEOTIDE SEQUENCE</scope>
    <source>
        <strain evidence="9">RSA 861</strain>
    </source>
</reference>
<feature type="region of interest" description="Disordered" evidence="7">
    <location>
        <begin position="163"/>
        <end position="200"/>
    </location>
</feature>
<accession>A0A9W7ZPC1</accession>
<feature type="coiled-coil region" evidence="6">
    <location>
        <begin position="527"/>
        <end position="632"/>
    </location>
</feature>
<feature type="coiled-coil region" evidence="6">
    <location>
        <begin position="128"/>
        <end position="155"/>
    </location>
</feature>
<dbReference type="EMBL" id="JANBPT010000787">
    <property type="protein sequence ID" value="KAJ1912950.1"/>
    <property type="molecule type" value="Genomic_DNA"/>
</dbReference>
<keyword evidence="3" id="KW-0963">Cytoplasm</keyword>
<evidence type="ECO:0000256" key="4">
    <source>
        <dbReference type="ARBA" id="ARBA00023054"/>
    </source>
</evidence>
<protein>
    <recommendedName>
        <fullName evidence="8">Transforming acidic coiled-coil-containing protein C-terminal domain-containing protein</fullName>
    </recommendedName>
</protein>
<keyword evidence="5" id="KW-0206">Cytoskeleton</keyword>
<comment type="subcellular location">
    <subcellularLocation>
        <location evidence="1">Cytoplasm</location>
        <location evidence="1">Cytoskeleton</location>
    </subcellularLocation>
</comment>
<evidence type="ECO:0000256" key="3">
    <source>
        <dbReference type="ARBA" id="ARBA00022490"/>
    </source>
</evidence>
<evidence type="ECO:0000256" key="5">
    <source>
        <dbReference type="ARBA" id="ARBA00023212"/>
    </source>
</evidence>
<dbReference type="AlphaFoldDB" id="A0A9W7ZPC1"/>
<evidence type="ECO:0000256" key="7">
    <source>
        <dbReference type="SAM" id="MobiDB-lite"/>
    </source>
</evidence>
<feature type="compositionally biased region" description="Acidic residues" evidence="7">
    <location>
        <begin position="168"/>
        <end position="177"/>
    </location>
</feature>
<feature type="region of interest" description="Disordered" evidence="7">
    <location>
        <begin position="48"/>
        <end position="92"/>
    </location>
</feature>
<proteinExistence type="inferred from homology"/>
<feature type="coiled-coil region" evidence="6">
    <location>
        <begin position="460"/>
        <end position="487"/>
    </location>
</feature>
<evidence type="ECO:0000259" key="8">
    <source>
        <dbReference type="Pfam" id="PF05010"/>
    </source>
</evidence>
<dbReference type="GO" id="GO:0005856">
    <property type="term" value="C:cytoskeleton"/>
    <property type="evidence" value="ECO:0007669"/>
    <property type="project" value="UniProtKB-SubCell"/>
</dbReference>
<evidence type="ECO:0000256" key="1">
    <source>
        <dbReference type="ARBA" id="ARBA00004245"/>
    </source>
</evidence>
<keyword evidence="10" id="KW-1185">Reference proteome</keyword>
<evidence type="ECO:0000256" key="6">
    <source>
        <dbReference type="SAM" id="Coils"/>
    </source>
</evidence>
<evidence type="ECO:0000256" key="2">
    <source>
        <dbReference type="ARBA" id="ARBA00009423"/>
    </source>
</evidence>
<dbReference type="InterPro" id="IPR007707">
    <property type="entry name" value="TACC_C"/>
</dbReference>
<organism evidence="9 10">
    <name type="scientific">Tieghemiomyces parasiticus</name>
    <dbReference type="NCBI Taxonomy" id="78921"/>
    <lineage>
        <taxon>Eukaryota</taxon>
        <taxon>Fungi</taxon>
        <taxon>Fungi incertae sedis</taxon>
        <taxon>Zoopagomycota</taxon>
        <taxon>Kickxellomycotina</taxon>
        <taxon>Dimargaritomycetes</taxon>
        <taxon>Dimargaritales</taxon>
        <taxon>Dimargaritaceae</taxon>
        <taxon>Tieghemiomyces</taxon>
    </lineage>
</organism>
<dbReference type="Proteomes" id="UP001150569">
    <property type="component" value="Unassembled WGS sequence"/>
</dbReference>
<gene>
    <name evidence="9" type="ORF">IWQ60_009431</name>
</gene>
<comment type="similarity">
    <text evidence="2">Belongs to the TACC family.</text>
</comment>
<dbReference type="Pfam" id="PF05010">
    <property type="entry name" value="TACC_C"/>
    <property type="match status" value="1"/>
</dbReference>
<sequence>MLEEKPPTSPEAQEQEPTTSTTTTPTADIVFTTTKIHRRRTCDFSIPNEWAMQHDSGPASDPVAGADSATELSDPDRMDMSEPSPSPEPVQVSVTAPEDVLIETSVISQPTTDYAEVAPTPASPPAAIEDALEVRRQAEAKLRDAKVQRRKSNVRFSLAPDTIHTFGDESDESEGETEITVSASPPRAESTAMDEEMPSAPVPTAIPATLLLNDSTVLLNSTEVHEVSLAAEPALNSSPRAMDTEGSDHSSPGEPKVVNIRQDEDEELALKTPRKQARTAYVLNPNLSHALLNATPAQQARIRDSLLGPVASSHDASPIADQTGEEPPPLILFQTPAPAKLATGMQALLSAPSSPEGSPIRGSQSGVLTAVPTGSADTAPSIDLLAKTPAPARGRFVPLAANQGSARQYPPTWLIPVTPAPTLLDTVRNDFVSPDKIPKYSYLEMEEVKRHAENKFKAKEESFRRELQELQKVLLTERQEKRELTEIVNEYSALVTHLNERNIDDQDKFNTALGEVEAEKLVSQENIETLQKSLDEITQRLNERQDENERLVMTETGLQAEIEALKADVETATGNFETLKKHAEQKIEEANEEINKLRLQKDKDVSLMKIQLSKAEAKIKTLEASIETKSQENADLASICNELLGKMGG</sequence>
<feature type="region of interest" description="Disordered" evidence="7">
    <location>
        <begin position="234"/>
        <end position="255"/>
    </location>
</feature>
<evidence type="ECO:0000313" key="9">
    <source>
        <dbReference type="EMBL" id="KAJ1912950.1"/>
    </source>
</evidence>
<name>A0A9W7ZPC1_9FUNG</name>
<dbReference type="Gene3D" id="1.20.5.1700">
    <property type="match status" value="1"/>
</dbReference>
<feature type="compositionally biased region" description="Low complexity" evidence="7">
    <location>
        <begin position="10"/>
        <end position="27"/>
    </location>
</feature>
<evidence type="ECO:0000313" key="10">
    <source>
        <dbReference type="Proteomes" id="UP001150569"/>
    </source>
</evidence>
<comment type="caution">
    <text evidence="9">The sequence shown here is derived from an EMBL/GenBank/DDBJ whole genome shotgun (WGS) entry which is preliminary data.</text>
</comment>
<feature type="region of interest" description="Disordered" evidence="7">
    <location>
        <begin position="1"/>
        <end position="34"/>
    </location>
</feature>
<keyword evidence="4 6" id="KW-0175">Coiled coil</keyword>